<proteinExistence type="predicted"/>
<feature type="chain" id="PRO_5023054504" description="C-type lysozyme inhibitor domain-containing protein" evidence="5">
    <location>
        <begin position="24"/>
        <end position="224"/>
    </location>
</feature>
<evidence type="ECO:0000256" key="3">
    <source>
        <dbReference type="ARBA" id="ARBA00023139"/>
    </source>
</evidence>
<evidence type="ECO:0000256" key="4">
    <source>
        <dbReference type="ARBA" id="ARBA00023288"/>
    </source>
</evidence>
<comment type="caution">
    <text evidence="7">The sequence shown here is derived from an EMBL/GenBank/DDBJ whole genome shotgun (WGS) entry which is preliminary data.</text>
</comment>
<dbReference type="RefSeq" id="WP_146311064.1">
    <property type="nucleotide sequence ID" value="NZ_VOHE01000002.1"/>
</dbReference>
<dbReference type="Proteomes" id="UP000315949">
    <property type="component" value="Unassembled WGS sequence"/>
</dbReference>
<dbReference type="InterPro" id="IPR018660">
    <property type="entry name" value="MliC"/>
</dbReference>
<organism evidence="7 8">
    <name type="scientific">Luteimonas wenzhouensis</name>
    <dbReference type="NCBI Taxonomy" id="2599615"/>
    <lineage>
        <taxon>Bacteria</taxon>
        <taxon>Pseudomonadati</taxon>
        <taxon>Pseudomonadota</taxon>
        <taxon>Gammaproteobacteria</taxon>
        <taxon>Lysobacterales</taxon>
        <taxon>Lysobacteraceae</taxon>
        <taxon>Luteimonas</taxon>
    </lineage>
</organism>
<keyword evidence="2" id="KW-0472">Membrane</keyword>
<dbReference type="EMBL" id="VOHE01000002">
    <property type="protein sequence ID" value="TWT20520.1"/>
    <property type="molecule type" value="Genomic_DNA"/>
</dbReference>
<sequence>MRIPLACLAIVLLGACRQAPAPAGPERPAEAPSPTPDTVAANFRCGDLLVGTVFDNAAGNVTLGINGSRTVLPQAVSASGARYADEAGNEFWNKGDEATLTLDGTSHACITTEEVSPWDEARARGVAFRGTGTEPFWALEVDGGDVPAMRLELDMGERQLLVAGATPLADGEGWSGTADDGSAVTLRVTHGDCSDGMSDFTYPAAIELQVGAQLYHGCGAFLDR</sequence>
<keyword evidence="3" id="KW-0564">Palmitate</keyword>
<evidence type="ECO:0000256" key="2">
    <source>
        <dbReference type="ARBA" id="ARBA00023136"/>
    </source>
</evidence>
<dbReference type="SUPFAM" id="SSF141488">
    <property type="entry name" value="YdhA-like"/>
    <property type="match status" value="1"/>
</dbReference>
<evidence type="ECO:0000313" key="7">
    <source>
        <dbReference type="EMBL" id="TWT20520.1"/>
    </source>
</evidence>
<keyword evidence="4" id="KW-0449">Lipoprotein</keyword>
<gene>
    <name evidence="7" type="ORF">FQY79_04045</name>
</gene>
<keyword evidence="1 5" id="KW-0732">Signal</keyword>
<evidence type="ECO:0000256" key="5">
    <source>
        <dbReference type="SAM" id="SignalP"/>
    </source>
</evidence>
<dbReference type="AlphaFoldDB" id="A0A5C5U5F1"/>
<dbReference type="PROSITE" id="PS51257">
    <property type="entry name" value="PROKAR_LIPOPROTEIN"/>
    <property type="match status" value="1"/>
</dbReference>
<evidence type="ECO:0000313" key="8">
    <source>
        <dbReference type="Proteomes" id="UP000315949"/>
    </source>
</evidence>
<evidence type="ECO:0000256" key="1">
    <source>
        <dbReference type="ARBA" id="ARBA00022729"/>
    </source>
</evidence>
<dbReference type="InterPro" id="IPR036328">
    <property type="entry name" value="MliC_sf"/>
</dbReference>
<feature type="signal peptide" evidence="5">
    <location>
        <begin position="1"/>
        <end position="23"/>
    </location>
</feature>
<protein>
    <recommendedName>
        <fullName evidence="6">C-type lysozyme inhibitor domain-containing protein</fullName>
    </recommendedName>
</protein>
<dbReference type="Pfam" id="PF09864">
    <property type="entry name" value="MliC"/>
    <property type="match status" value="1"/>
</dbReference>
<dbReference type="OrthoDB" id="5348860at2"/>
<feature type="domain" description="C-type lysozyme inhibitor" evidence="6">
    <location>
        <begin position="43"/>
        <end position="106"/>
    </location>
</feature>
<name>A0A5C5U5F1_9GAMM</name>
<accession>A0A5C5U5F1</accession>
<evidence type="ECO:0000259" key="6">
    <source>
        <dbReference type="Pfam" id="PF09864"/>
    </source>
</evidence>
<keyword evidence="8" id="KW-1185">Reference proteome</keyword>
<dbReference type="Gene3D" id="2.40.128.200">
    <property type="match status" value="1"/>
</dbReference>
<reference evidence="7 8" key="1">
    <citation type="submission" date="2019-07" db="EMBL/GenBank/DDBJ databases">
        <title>Luteimonas sp. YD-1 nov., isolated from acidic soil.</title>
        <authorList>
            <person name="Zhou J."/>
        </authorList>
    </citation>
    <scope>NUCLEOTIDE SEQUENCE [LARGE SCALE GENOMIC DNA]</scope>
    <source>
        <strain evidence="7 8">YD-1</strain>
    </source>
</reference>